<feature type="transmembrane region" description="Helical" evidence="1">
    <location>
        <begin position="21"/>
        <end position="42"/>
    </location>
</feature>
<dbReference type="GeneID" id="115620521"/>
<dbReference type="AlphaFoldDB" id="A0A6J2SYI4"/>
<sequence>MCIVVPHCCCASCHASLRFGCIFYAVWAIIWRILLGTVVLVPTGEDPDVGTYDVISGVLHIICLVGPISLLIGIFKIIKALVILSIVVTYVVVGVSFLHLVVFHIVVGTTDKHNYPKWVNTTTVMRAAILKFFAIFCPLAGFEVYMAIVQYSFLKTEM</sequence>
<name>A0A6J2SYI4_DROLE</name>
<feature type="transmembrane region" description="Helical" evidence="1">
    <location>
        <begin position="82"/>
        <end position="107"/>
    </location>
</feature>
<evidence type="ECO:0000256" key="1">
    <source>
        <dbReference type="SAM" id="Phobius"/>
    </source>
</evidence>
<keyword evidence="2" id="KW-1185">Reference proteome</keyword>
<proteinExistence type="predicted"/>
<keyword evidence="1" id="KW-0472">Membrane</keyword>
<gene>
    <name evidence="3" type="primary">LOC115620521</name>
</gene>
<feature type="transmembrane region" description="Helical" evidence="1">
    <location>
        <begin position="54"/>
        <end position="75"/>
    </location>
</feature>
<keyword evidence="1" id="KW-1133">Transmembrane helix</keyword>
<accession>A0A6J2SYI4</accession>
<keyword evidence="1" id="KW-0812">Transmembrane</keyword>
<organism evidence="2 3">
    <name type="scientific">Drosophila lebanonensis</name>
    <name type="common">Fruit fly</name>
    <name type="synonym">Scaptodrosophila lebanonensis</name>
    <dbReference type="NCBI Taxonomy" id="7225"/>
    <lineage>
        <taxon>Eukaryota</taxon>
        <taxon>Metazoa</taxon>
        <taxon>Ecdysozoa</taxon>
        <taxon>Arthropoda</taxon>
        <taxon>Hexapoda</taxon>
        <taxon>Insecta</taxon>
        <taxon>Pterygota</taxon>
        <taxon>Neoptera</taxon>
        <taxon>Endopterygota</taxon>
        <taxon>Diptera</taxon>
        <taxon>Brachycera</taxon>
        <taxon>Muscomorpha</taxon>
        <taxon>Ephydroidea</taxon>
        <taxon>Drosophilidae</taxon>
        <taxon>Scaptodrosophila</taxon>
    </lineage>
</organism>
<dbReference type="RefSeq" id="XP_030369646.1">
    <property type="nucleotide sequence ID" value="XM_030513786.1"/>
</dbReference>
<feature type="transmembrane region" description="Helical" evidence="1">
    <location>
        <begin position="127"/>
        <end position="148"/>
    </location>
</feature>
<protein>
    <submittedName>
        <fullName evidence="3">Uncharacterized protein LOC115620521</fullName>
    </submittedName>
</protein>
<evidence type="ECO:0000313" key="2">
    <source>
        <dbReference type="Proteomes" id="UP000504634"/>
    </source>
</evidence>
<reference evidence="3" key="1">
    <citation type="submission" date="2025-08" db="UniProtKB">
        <authorList>
            <consortium name="RefSeq"/>
        </authorList>
    </citation>
    <scope>IDENTIFICATION</scope>
    <source>
        <strain evidence="3">11010-0011.00</strain>
        <tissue evidence="3">Whole body</tissue>
    </source>
</reference>
<dbReference type="Proteomes" id="UP000504634">
    <property type="component" value="Unplaced"/>
</dbReference>
<evidence type="ECO:0000313" key="3">
    <source>
        <dbReference type="RefSeq" id="XP_030369646.1"/>
    </source>
</evidence>